<protein>
    <recommendedName>
        <fullName evidence="4">Glucokinase</fullName>
    </recommendedName>
</protein>
<dbReference type="CDD" id="cd23763">
    <property type="entry name" value="ASKHA_ATPase_ROK"/>
    <property type="match status" value="1"/>
</dbReference>
<dbReference type="Pfam" id="PF00480">
    <property type="entry name" value="ROK"/>
    <property type="match status" value="1"/>
</dbReference>
<comment type="caution">
    <text evidence="2">The sequence shown here is derived from an EMBL/GenBank/DDBJ whole genome shotgun (WGS) entry which is preliminary data.</text>
</comment>
<comment type="similarity">
    <text evidence="1">Belongs to the ROK (NagC/XylR) family.</text>
</comment>
<dbReference type="Gene3D" id="3.30.420.40">
    <property type="match status" value="2"/>
</dbReference>
<dbReference type="SUPFAM" id="SSF53067">
    <property type="entry name" value="Actin-like ATPase domain"/>
    <property type="match status" value="1"/>
</dbReference>
<evidence type="ECO:0000256" key="1">
    <source>
        <dbReference type="ARBA" id="ARBA00006479"/>
    </source>
</evidence>
<proteinExistence type="inferred from homology"/>
<organism evidence="2 3">
    <name type="scientific">Prolixibacter denitrificans</name>
    <dbReference type="NCBI Taxonomy" id="1541063"/>
    <lineage>
        <taxon>Bacteria</taxon>
        <taxon>Pseudomonadati</taxon>
        <taxon>Bacteroidota</taxon>
        <taxon>Bacteroidia</taxon>
        <taxon>Marinilabiliales</taxon>
        <taxon>Prolixibacteraceae</taxon>
        <taxon>Prolixibacter</taxon>
    </lineage>
</organism>
<dbReference type="Proteomes" id="UP000396862">
    <property type="component" value="Unassembled WGS sequence"/>
</dbReference>
<dbReference type="EMBL" id="BLAU01000001">
    <property type="protein sequence ID" value="GET21192.1"/>
    <property type="molecule type" value="Genomic_DNA"/>
</dbReference>
<dbReference type="PANTHER" id="PTHR18964">
    <property type="entry name" value="ROK (REPRESSOR, ORF, KINASE) FAMILY"/>
    <property type="match status" value="1"/>
</dbReference>
<reference evidence="2 3" key="1">
    <citation type="submission" date="2019-10" db="EMBL/GenBank/DDBJ databases">
        <title>Prolixibacter strains distinguished by the presence of nitrate reductase genes were adept at nitrate-dependent anaerobic corrosion of metallic iron and carbon steel.</title>
        <authorList>
            <person name="Iino T."/>
            <person name="Shono N."/>
            <person name="Ito K."/>
            <person name="Nakamura R."/>
            <person name="Sueoka K."/>
            <person name="Harayama S."/>
            <person name="Ohkuma M."/>
        </authorList>
    </citation>
    <scope>NUCLEOTIDE SEQUENCE [LARGE SCALE GENOMIC DNA]</scope>
    <source>
        <strain evidence="2 3">MIC1-1</strain>
    </source>
</reference>
<sequence length="313" mass="34055">MVMNRKYAIGVDVGGSHISSVLVDIESKAIIPDSYAEQKVDNKATSEEILDNWSAAIRKTLNSIEPENLLGIGFAMPGPFDYENGISQIQGVDKYEALYGVNVTNELRDRLQLNQSVPLRYLNDAMSFGVGECWMGEASAYENVVAITLGTGFGSAFLSNGIPVIEGKSVPKMGYVYHISYENGIADDYFSTRWFIDEYQKRTGVKCSGVKEIADKANNEVEAEKLFSDFGNSLGNFLSPLLESFNADCLVIGGNISGAYNLFGPSFEKALKSSGLNIEIAISGLMETAAMAGSGRLADEAYWTDIKHLIPNI</sequence>
<name>A0ABQ0ZIP6_9BACT</name>
<dbReference type="PANTHER" id="PTHR18964:SF149">
    <property type="entry name" value="BIFUNCTIONAL UDP-N-ACETYLGLUCOSAMINE 2-EPIMERASE_N-ACETYLMANNOSAMINE KINASE"/>
    <property type="match status" value="1"/>
</dbReference>
<gene>
    <name evidence="2" type="ORF">JCM18694_14380</name>
</gene>
<evidence type="ECO:0000313" key="3">
    <source>
        <dbReference type="Proteomes" id="UP000396862"/>
    </source>
</evidence>
<keyword evidence="3" id="KW-1185">Reference proteome</keyword>
<accession>A0ABQ0ZIP6</accession>
<evidence type="ECO:0000313" key="2">
    <source>
        <dbReference type="EMBL" id="GET21192.1"/>
    </source>
</evidence>
<dbReference type="InterPro" id="IPR043129">
    <property type="entry name" value="ATPase_NBD"/>
</dbReference>
<evidence type="ECO:0008006" key="4">
    <source>
        <dbReference type="Google" id="ProtNLM"/>
    </source>
</evidence>
<dbReference type="RefSeq" id="WP_106542971.1">
    <property type="nucleotide sequence ID" value="NZ_BLAU01000001.1"/>
</dbReference>
<dbReference type="InterPro" id="IPR000600">
    <property type="entry name" value="ROK"/>
</dbReference>